<proteinExistence type="predicted"/>
<gene>
    <name evidence="3" type="ORF">CRX53_05285</name>
    <name evidence="1" type="ORF">OEZ79_10170</name>
    <name evidence="2" type="ORF">VOF76_26895</name>
</gene>
<organism evidence="3 4">
    <name type="scientific">Leclercia adecarboxylata</name>
    <dbReference type="NCBI Taxonomy" id="83655"/>
    <lineage>
        <taxon>Bacteria</taxon>
        <taxon>Pseudomonadati</taxon>
        <taxon>Pseudomonadota</taxon>
        <taxon>Gammaproteobacteria</taxon>
        <taxon>Enterobacterales</taxon>
        <taxon>Enterobacteriaceae</taxon>
        <taxon>Leclercia</taxon>
    </lineage>
</organism>
<evidence type="ECO:0000313" key="4">
    <source>
        <dbReference type="Proteomes" id="UP000222768"/>
    </source>
</evidence>
<evidence type="ECO:0000313" key="2">
    <source>
        <dbReference type="EMBL" id="MEC3939728.1"/>
    </source>
</evidence>
<dbReference type="Proteomes" id="UP000222768">
    <property type="component" value="Unassembled WGS sequence"/>
</dbReference>
<dbReference type="EMBL" id="PDLK01000002">
    <property type="protein sequence ID" value="PHH03418.1"/>
    <property type="molecule type" value="Genomic_DNA"/>
</dbReference>
<evidence type="ECO:0000313" key="5">
    <source>
        <dbReference type="Proteomes" id="UP001357437"/>
    </source>
</evidence>
<dbReference type="AlphaFoldDB" id="A0A7H0F7F9"/>
<dbReference type="Proteomes" id="UP001149314">
    <property type="component" value="Unassembled WGS sequence"/>
</dbReference>
<reference evidence="2 5" key="4">
    <citation type="submission" date="2024-01" db="EMBL/GenBank/DDBJ databases">
        <title>Comparative Genomics of Leclercia adecarboxylata Strains Isolated from Several Sources.</title>
        <authorList>
            <person name="Yescas-Zazueta V."/>
            <person name="Balbuena-Alonso M.G."/>
            <person name="Valencia D."/>
            <person name="Mendez-Pfeiffer P.A."/>
            <person name="Ballesteros-Monrreal M.G."/>
            <person name="Rocha-Gracia R.D.C."/>
            <person name="Barrios-Villa E."/>
        </authorList>
    </citation>
    <scope>NUCLEOTIDE SEQUENCE [LARGE SCALE GENOMIC DNA]</scope>
    <source>
        <strain evidence="2 5">33MEM</strain>
    </source>
</reference>
<protein>
    <submittedName>
        <fullName evidence="3">Uncharacterized protein</fullName>
    </submittedName>
</protein>
<dbReference type="Proteomes" id="UP001357437">
    <property type="component" value="Unassembled WGS sequence"/>
</dbReference>
<evidence type="ECO:0000313" key="3">
    <source>
        <dbReference type="EMBL" id="PHH03418.1"/>
    </source>
</evidence>
<sequence length="199" mass="23178">MAVNGDIKVLEGALTEFFAHKNTKEKLSHILDKEANDWEKWLQIEFEFFLEHHLDFSAKRELRAITDKRHQSGRQHVIVDLIFRKKRTRLDKFIYVEFKLAKRATELVDSIATDLIKNYEVVNSHFAKAKQKRRSIWGVGFYRDFSPLTVNRADERLNGLKEDGFSFRHDPVYICKCRGSKHKDDCHAIGMVIVGAGAD</sequence>
<reference evidence="4" key="2">
    <citation type="submission" date="2017-09" db="EMBL/GenBank/DDBJ databases">
        <title>FDA dAtabase for Regulatory Grade micrObial Sequences (FDA-ARGOS): Supporting development and validation of Infectious Disease Dx tests.</title>
        <authorList>
            <person name="Minogue T."/>
            <person name="Wolcott M."/>
            <person name="Wasieloski L."/>
            <person name="Aguilar W."/>
            <person name="Moore D."/>
            <person name="Tallon L."/>
            <person name="Sadzewicz L."/>
            <person name="Ott S."/>
            <person name="Zhao X."/>
            <person name="Nagaraj S."/>
            <person name="Vavikolanu K."/>
            <person name="Aluvathingal J."/>
            <person name="Nadendla S."/>
            <person name="Sichtig H."/>
        </authorList>
    </citation>
    <scope>NUCLEOTIDE SEQUENCE [LARGE SCALE GENOMIC DNA]</scope>
    <source>
        <strain evidence="4">FDAARGOS_404</strain>
    </source>
</reference>
<accession>A0A7H0F7F9</accession>
<dbReference type="EMBL" id="JAYMCU010000326">
    <property type="protein sequence ID" value="MEC3939728.1"/>
    <property type="molecule type" value="Genomic_DNA"/>
</dbReference>
<comment type="caution">
    <text evidence="3">The sequence shown here is derived from an EMBL/GenBank/DDBJ whole genome shotgun (WGS) entry which is preliminary data.</text>
</comment>
<keyword evidence="5" id="KW-1185">Reference proteome</keyword>
<evidence type="ECO:0000313" key="1">
    <source>
        <dbReference type="EMBL" id="MDC6638600.1"/>
    </source>
</evidence>
<reference evidence="3" key="1">
    <citation type="submission" date="2017-09" db="EMBL/GenBank/DDBJ databases">
        <title>FDA dAtabase for Regulatory Grade micrObial Sequences (FDA-ARGOS): Supporting development and validation of Infectious Disease Dx tests.</title>
        <authorList>
            <person name="Minogue T."/>
            <person name="Wolcott M."/>
            <person name="Wasieloski L."/>
            <person name="Aguilar W."/>
            <person name="Moore D."/>
            <person name="Tallon L.J."/>
            <person name="Sadzewicz L."/>
            <person name="Ott S."/>
            <person name="Zhao X."/>
            <person name="Nagaraj S."/>
            <person name="Vavikolanu K."/>
            <person name="Aluvathingal J."/>
            <person name="Nadendla S."/>
            <person name="Sichtig H."/>
        </authorList>
    </citation>
    <scope>NUCLEOTIDE SEQUENCE</scope>
    <source>
        <strain evidence="3">FDAARGOS_404</strain>
    </source>
</reference>
<dbReference type="RefSeq" id="WP_032617234.1">
    <property type="nucleotide sequence ID" value="NZ_CBCYCG010000022.1"/>
</dbReference>
<dbReference type="EMBL" id="JAOURS010000008">
    <property type="protein sequence ID" value="MDC6638600.1"/>
    <property type="molecule type" value="Genomic_DNA"/>
</dbReference>
<name>A0A7H0F7F9_9ENTR</name>
<reference evidence="1" key="3">
    <citation type="journal article" date="2023" name="Genes Genomics">
        <title>Genomic insights of Leclercia adecarboxylata strains linked to an outbreak in public hospitals in Mexico.</title>
        <authorList>
            <person name="Barrios-Villa E."/>
            <person name="Pacheco-Flores B."/>
            <person name="Lozano-Zarain P."/>
            <person name="Del Campo-Ortega R."/>
            <person name="de Jesus Ascencio-Montiel I."/>
            <person name="Gonzalez-Leon M."/>
            <person name="Camorlinga-Ponce M."/>
            <person name="Gaytan Cervantes F.J."/>
            <person name="Gonzalez Torres C."/>
            <person name="Aguilar E."/>
            <person name="Gonzalez Ibarra J."/>
            <person name="Torres Lopez F.J."/>
            <person name="Rosas-Vargas H."/>
            <person name="Gonzalez-Bonilla C.R."/>
            <person name="Del Carmen Rocha-Gracia R."/>
        </authorList>
    </citation>
    <scope>NUCLEOTIDE SEQUENCE</scope>
    <source>
        <strain evidence="1">Lac40</strain>
    </source>
</reference>